<dbReference type="EMBL" id="JBHTJZ010000063">
    <property type="protein sequence ID" value="MFD0961678.1"/>
    <property type="molecule type" value="Genomic_DNA"/>
</dbReference>
<dbReference type="InterPro" id="IPR013493">
    <property type="entry name" value="CHP02677"/>
</dbReference>
<keyword evidence="2" id="KW-1185">Reference proteome</keyword>
<name>A0ABW3HVU6_9BACL</name>
<reference evidence="2" key="1">
    <citation type="journal article" date="2019" name="Int. J. Syst. Evol. Microbiol.">
        <title>The Global Catalogue of Microorganisms (GCM) 10K type strain sequencing project: providing services to taxonomists for standard genome sequencing and annotation.</title>
        <authorList>
            <consortium name="The Broad Institute Genomics Platform"/>
            <consortium name="The Broad Institute Genome Sequencing Center for Infectious Disease"/>
            <person name="Wu L."/>
            <person name="Ma J."/>
        </authorList>
    </citation>
    <scope>NUCLEOTIDE SEQUENCE [LARGE SCALE GENOMIC DNA]</scope>
    <source>
        <strain evidence="2">CCUG 59129</strain>
    </source>
</reference>
<organism evidence="1 2">
    <name type="scientific">Paenibacillus chungangensis</name>
    <dbReference type="NCBI Taxonomy" id="696535"/>
    <lineage>
        <taxon>Bacteria</taxon>
        <taxon>Bacillati</taxon>
        <taxon>Bacillota</taxon>
        <taxon>Bacilli</taxon>
        <taxon>Bacillales</taxon>
        <taxon>Paenibacillaceae</taxon>
        <taxon>Paenibacillus</taxon>
    </lineage>
</organism>
<sequence>MIEGPFKRVTEATYLATEKSDKYRAILRHFYIQHERLKEFLMPEEVFLHLKESPYFDRYDMEELHSDLASLVKWGNLRAQQESGKVKTIEEFKKKRFRYQITPYTVEFERMLIQFEHQSEQFGGSLEKTHFERMYQTLQGIKQSAGESAEGCAQLWDDLLTYFKKITQNTSDYFAYLRSEDASEQMKSEAFFLYKDQFTRYLRDFIINLQRTAASIQDMMITMPREDMRRFLQQVARHEQNVFRFDRIGDERDHVHELEATWFNIKAWFIGDDAGGSQYENVLEQTNEAIRRMTRIIQRLGERSLLHRSRKEDYLHLAEWFSNLPTIEEAHKLSSIVFGLSHTKHLYADHIPTDDIYTDVWEETPMAHERIPRIRSYREKTRANAVESHNEQKEKTRTDYLTRRIYERKVIEQYLTGNTLELEQLPIIEPFVRKLLLSWIGKAMAKADRTIKTEYGDEVKVELDRTRTIVLQAQDGQMEMPAVTLRFKGKENDNHEYA</sequence>
<dbReference type="Proteomes" id="UP001596989">
    <property type="component" value="Unassembled WGS sequence"/>
</dbReference>
<dbReference type="Pfam" id="PF09660">
    <property type="entry name" value="DUF2397"/>
    <property type="match status" value="1"/>
</dbReference>
<proteinExistence type="predicted"/>
<dbReference type="RefSeq" id="WP_377567481.1">
    <property type="nucleotide sequence ID" value="NZ_JBHTJZ010000063.1"/>
</dbReference>
<accession>A0ABW3HVU6</accession>
<comment type="caution">
    <text evidence="1">The sequence shown here is derived from an EMBL/GenBank/DDBJ whole genome shotgun (WGS) entry which is preliminary data.</text>
</comment>
<gene>
    <name evidence="1" type="ORF">ACFQ2I_20225</name>
</gene>
<dbReference type="NCBIfam" id="TIGR02677">
    <property type="entry name" value="TIGR02677 family protein"/>
    <property type="match status" value="1"/>
</dbReference>
<evidence type="ECO:0000313" key="2">
    <source>
        <dbReference type="Proteomes" id="UP001596989"/>
    </source>
</evidence>
<protein>
    <submittedName>
        <fullName evidence="1">TIGR02677 family protein</fullName>
    </submittedName>
</protein>
<evidence type="ECO:0000313" key="1">
    <source>
        <dbReference type="EMBL" id="MFD0961678.1"/>
    </source>
</evidence>